<keyword evidence="3" id="KW-1185">Reference proteome</keyword>
<name>A0A9Q4C327_9EURY</name>
<evidence type="ECO:0000256" key="1">
    <source>
        <dbReference type="SAM" id="MobiDB-lite"/>
    </source>
</evidence>
<gene>
    <name evidence="2" type="ORF">EGH25_03400</name>
</gene>
<dbReference type="PROSITE" id="PS51257">
    <property type="entry name" value="PROKAR_LIPOPROTEIN"/>
    <property type="match status" value="1"/>
</dbReference>
<dbReference type="Proteomes" id="UP001149411">
    <property type="component" value="Unassembled WGS sequence"/>
</dbReference>
<evidence type="ECO:0008006" key="4">
    <source>
        <dbReference type="Google" id="ProtNLM"/>
    </source>
</evidence>
<evidence type="ECO:0000313" key="2">
    <source>
        <dbReference type="EMBL" id="MCX2818398.1"/>
    </source>
</evidence>
<accession>A0A9Q4C327</accession>
<comment type="caution">
    <text evidence="2">The sequence shown here is derived from an EMBL/GenBank/DDBJ whole genome shotgun (WGS) entry which is preliminary data.</text>
</comment>
<organism evidence="2 3">
    <name type="scientific">Halorutilus salinus</name>
    <dbReference type="NCBI Taxonomy" id="2487751"/>
    <lineage>
        <taxon>Archaea</taxon>
        <taxon>Methanobacteriati</taxon>
        <taxon>Methanobacteriota</taxon>
        <taxon>Stenosarchaea group</taxon>
        <taxon>Halobacteria</taxon>
        <taxon>Halorutilales</taxon>
        <taxon>Halorutilaceae</taxon>
        <taxon>Halorutilus</taxon>
    </lineage>
</organism>
<dbReference type="AlphaFoldDB" id="A0A9Q4C327"/>
<protein>
    <recommendedName>
        <fullName evidence="4">CAP domain-containing protein</fullName>
    </recommendedName>
</protein>
<feature type="region of interest" description="Disordered" evidence="1">
    <location>
        <begin position="379"/>
        <end position="400"/>
    </location>
</feature>
<proteinExistence type="predicted"/>
<reference evidence="2" key="1">
    <citation type="submission" date="2022-09" db="EMBL/GenBank/DDBJ databases">
        <title>Haloadaptaus new haloarchaeum isolated from saline soil.</title>
        <authorList>
            <person name="Duran-Viseras A."/>
            <person name="Sanchez-Porro C."/>
            <person name="Ventosa A."/>
        </authorList>
    </citation>
    <scope>NUCLEOTIDE SEQUENCE</scope>
    <source>
        <strain evidence="2">F3-133</strain>
    </source>
</reference>
<sequence length="702" mass="75775">MSRMNRDARYIAIVILVAVALSLTGCLDIVNWGDPAEAQPGGEDSTAGEVIVKDAENVTRTLSHNVSSSAIRTRYDPRLERVEVALTQSIDADYMRVDFAGDTTARARLNEEGDRAVLGSSDLWLGGEAEDLTRELYRQGAFEGGPGGFAGASYGDTVNITVSAVDGGVGEVVFQETETIGHGEVNAQVDYLFDSSQNQVRVVYASNVNADYVDVTFRLGGDNISKVRLHNPGDEARISSDYGKTDTLGTAENRMYEEIKDAVQQYDRYRNEDTNFSEIADDAGGALSGIGGYDGIIDELDGLRAGSMSKEEQKRFDALLDARRDLRVTESGDLSLEEITRTYLEYTGQVQETDDIDDFDSVLDDSVFDDDLLSNAGTFLTDGNGGDDDDDNGNNDIPEISQMYDRPERGELLSIQAVAKVAARTSPSGYRQRGGSSTEVLDVSGEISDDGYTEIGGVAGGDPITLPSESTGFVGENGVSSAVGSLDTETVARRVATAANRLREDESGYTPQLESTHGIEKAAQEHADRMENNINEQEELNSIRSGGVPAQTDRRNRIQRYVRNAATVCYSGTETHSLYTPGSYVTLTNNAEGVVERAGVSTTTVNAEGMAPVTVPNYALPLYEAYIYNEWSHGGENTAAYVYSDLVNGTASTSEVADAVVERMTDKNSFVNEMTDSSYRHQGVGVSVAEDTGVIYVTQSFC</sequence>
<dbReference type="EMBL" id="RKLV01000003">
    <property type="protein sequence ID" value="MCX2818398.1"/>
    <property type="molecule type" value="Genomic_DNA"/>
</dbReference>
<evidence type="ECO:0000313" key="3">
    <source>
        <dbReference type="Proteomes" id="UP001149411"/>
    </source>
</evidence>
<dbReference type="RefSeq" id="WP_266086220.1">
    <property type="nucleotide sequence ID" value="NZ_RKLV01000003.1"/>
</dbReference>